<evidence type="ECO:0000313" key="2">
    <source>
        <dbReference type="EMBL" id="GAA0626215.1"/>
    </source>
</evidence>
<dbReference type="InterPro" id="IPR009839">
    <property type="entry name" value="SseB_N"/>
</dbReference>
<dbReference type="Pfam" id="PF07179">
    <property type="entry name" value="SseB"/>
    <property type="match status" value="1"/>
</dbReference>
<protein>
    <submittedName>
        <fullName evidence="2">SseB family protein</fullName>
    </submittedName>
</protein>
<dbReference type="RefSeq" id="WP_344606514.1">
    <property type="nucleotide sequence ID" value="NZ_BAAAHE010000026.1"/>
</dbReference>
<proteinExistence type="predicted"/>
<dbReference type="EMBL" id="BAAAHE010000026">
    <property type="protein sequence ID" value="GAA0626215.1"/>
    <property type="molecule type" value="Genomic_DNA"/>
</dbReference>
<keyword evidence="3" id="KW-1185">Reference proteome</keyword>
<organism evidence="2 3">
    <name type="scientific">Sporichthya brevicatena</name>
    <dbReference type="NCBI Taxonomy" id="171442"/>
    <lineage>
        <taxon>Bacteria</taxon>
        <taxon>Bacillati</taxon>
        <taxon>Actinomycetota</taxon>
        <taxon>Actinomycetes</taxon>
        <taxon>Sporichthyales</taxon>
        <taxon>Sporichthyaceae</taxon>
        <taxon>Sporichthya</taxon>
    </lineage>
</organism>
<gene>
    <name evidence="2" type="ORF">GCM10009547_32030</name>
</gene>
<feature type="domain" description="SseB protein N-terminal" evidence="1">
    <location>
        <begin position="23"/>
        <end position="140"/>
    </location>
</feature>
<evidence type="ECO:0000259" key="1">
    <source>
        <dbReference type="Pfam" id="PF07179"/>
    </source>
</evidence>
<evidence type="ECO:0000313" key="3">
    <source>
        <dbReference type="Proteomes" id="UP001500957"/>
    </source>
</evidence>
<comment type="caution">
    <text evidence="2">The sequence shown here is derived from an EMBL/GenBank/DDBJ whole genome shotgun (WGS) entry which is preliminary data.</text>
</comment>
<dbReference type="Proteomes" id="UP001500957">
    <property type="component" value="Unassembled WGS sequence"/>
</dbReference>
<name>A0ABN1H1C3_9ACTN</name>
<sequence>MQRSIPDPGFAGDDGSADPTLAVALSAWAAGGPPGPVYAALVGGRVMVPVVARAVNVDVITGADKETDMMLVTIQGEDGRTALPAFTSLAALVDWNPEARPVPVAATTACLSTVAEQGDLLVLDPGGPVTFPVEGPALRAIAQGRVPVPPLEDPEVTAAVAAVVGAEPAVTRFRLAPSASADAVLVFAVTAGTDPVTVAQGLAGALAEHPILRERLDLGLELALAAPGRDQ</sequence>
<accession>A0ABN1H1C3</accession>
<reference evidence="2 3" key="1">
    <citation type="journal article" date="2019" name="Int. J. Syst. Evol. Microbiol.">
        <title>The Global Catalogue of Microorganisms (GCM) 10K type strain sequencing project: providing services to taxonomists for standard genome sequencing and annotation.</title>
        <authorList>
            <consortium name="The Broad Institute Genomics Platform"/>
            <consortium name="The Broad Institute Genome Sequencing Center for Infectious Disease"/>
            <person name="Wu L."/>
            <person name="Ma J."/>
        </authorList>
    </citation>
    <scope>NUCLEOTIDE SEQUENCE [LARGE SCALE GENOMIC DNA]</scope>
    <source>
        <strain evidence="2 3">JCM 10671</strain>
    </source>
</reference>